<dbReference type="Proteomes" id="UP000008680">
    <property type="component" value="Chromosome"/>
</dbReference>
<proteinExistence type="predicted"/>
<dbReference type="PATRIC" id="fig|634498.28.peg.59"/>
<name>D3E4L4_METRM</name>
<gene>
    <name evidence="2" type="ordered locus">mru_0058</name>
</gene>
<organism evidence="2 3">
    <name type="scientific">Methanobrevibacter ruminantium (strain ATCC 35063 / DSM 1093 / JCM 13430 / OCM 146 / M1)</name>
    <name type="common">Methanobacterium ruminantium</name>
    <dbReference type="NCBI Taxonomy" id="634498"/>
    <lineage>
        <taxon>Archaea</taxon>
        <taxon>Methanobacteriati</taxon>
        <taxon>Methanobacteriota</taxon>
        <taxon>Methanomada group</taxon>
        <taxon>Methanobacteria</taxon>
        <taxon>Methanobacteriales</taxon>
        <taxon>Methanobacteriaceae</taxon>
        <taxon>Methanobrevibacter</taxon>
    </lineage>
</organism>
<keyword evidence="3" id="KW-1185">Reference proteome</keyword>
<dbReference type="RefSeq" id="WP_012954866.1">
    <property type="nucleotide sequence ID" value="NC_013790.1"/>
</dbReference>
<dbReference type="EMBL" id="CP001719">
    <property type="protein sequence ID" value="ADC45910.1"/>
    <property type="molecule type" value="Genomic_DNA"/>
</dbReference>
<dbReference type="KEGG" id="mru:mru_0058"/>
<feature type="domain" description="Phage-like element PBSX protein XkdF" evidence="1">
    <location>
        <begin position="4"/>
        <end position="110"/>
    </location>
</feature>
<evidence type="ECO:0000259" key="1">
    <source>
        <dbReference type="Pfam" id="PF14550"/>
    </source>
</evidence>
<sequence length="165" mass="18723">MLPVFIPNLPDCEYQYGEKPLTADQIIQFARDYEEWLIVDLEHEFLYTGQVIGTVIKSHVNTEPVTVKFIDSTPREYPTGTWFVTLKITNQDVIQGIHNEHYTGGSATTIEREDTDKLRKILNVPITSTTKSKIKRIPISEIKNPVVITISIVHSPCVPLANFVV</sequence>
<evidence type="ECO:0000313" key="3">
    <source>
        <dbReference type="Proteomes" id="UP000008680"/>
    </source>
</evidence>
<dbReference type="AlphaFoldDB" id="D3E4L4"/>
<dbReference type="eggNOG" id="arCOG12650">
    <property type="taxonomic scope" value="Archaea"/>
</dbReference>
<dbReference type="STRING" id="634498.mru_0058"/>
<accession>D3E4L4</accession>
<protein>
    <submittedName>
        <fullName evidence="2">Phage-related protein</fullName>
    </submittedName>
</protein>
<dbReference type="InterPro" id="IPR027924">
    <property type="entry name" value="XkdF"/>
</dbReference>
<dbReference type="HOGENOM" id="CLU_1607182_0_0_2"/>
<dbReference type="GeneID" id="8769675"/>
<reference evidence="2 3" key="1">
    <citation type="journal article" date="2010" name="PLoS ONE">
        <title>The genome sequence of the rumen methanogen Methanobrevibacter ruminantium reveals new possibilities for controlling ruminant methane emissions.</title>
        <authorList>
            <person name="Leahy S.C."/>
            <person name="Kelly W.J."/>
            <person name="Altermann E."/>
            <person name="Ronimus R.S."/>
            <person name="Yeoman C.J."/>
            <person name="Pacheco D.M."/>
            <person name="Li D."/>
            <person name="Kong Z."/>
            <person name="McTavish S."/>
            <person name="Sang C."/>
            <person name="Lambie S.C."/>
            <person name="Janssen P.H."/>
            <person name="Dey D."/>
            <person name="Attwood G.T."/>
        </authorList>
    </citation>
    <scope>NUCLEOTIDE SEQUENCE [LARGE SCALE GENOMIC DNA]</scope>
    <source>
        <strain evidence="3">ATCC 35063 / DSM 1093 / JCM 13430 / OCM 146 / M1</strain>
    </source>
</reference>
<evidence type="ECO:0000313" key="2">
    <source>
        <dbReference type="EMBL" id="ADC45910.1"/>
    </source>
</evidence>
<dbReference type="Pfam" id="PF14550">
    <property type="entry name" value="Peptidase_S78_2"/>
    <property type="match status" value="1"/>
</dbReference>